<evidence type="ECO:0000313" key="2">
    <source>
        <dbReference type="Proteomes" id="UP000617544"/>
    </source>
</evidence>
<dbReference type="Proteomes" id="UP000617544">
    <property type="component" value="Unassembled WGS sequence"/>
</dbReference>
<sequence length="156" mass="17255">MKKAFLVPLFIILSLIGVGAGYFTLIHFVIGDLGDVRVNLVNVTVSRVELDHAVITVTIELVNPAKREVKIDVMSVSLYAGSYYIGDVKKKNVTVRPNGKVFIKLDFPVYYSSTDPELIRVIVKNKTLDIKWRISGKLGINTSVGEIGKSFNITLS</sequence>
<evidence type="ECO:0000313" key="1">
    <source>
        <dbReference type="EMBL" id="HII61840.1"/>
    </source>
</evidence>
<dbReference type="Gene3D" id="2.60.40.1820">
    <property type="match status" value="1"/>
</dbReference>
<accession>A0A832T3F6</accession>
<dbReference type="RefSeq" id="WP_010885203.1">
    <property type="nucleotide sequence ID" value="NZ_DUJN01000008.1"/>
</dbReference>
<dbReference type="SUPFAM" id="SSF117070">
    <property type="entry name" value="LEA14-like"/>
    <property type="match status" value="1"/>
</dbReference>
<dbReference type="GeneID" id="1443438"/>
<name>A0A832T3F6_PYRHR</name>
<evidence type="ECO:0008006" key="3">
    <source>
        <dbReference type="Google" id="ProtNLM"/>
    </source>
</evidence>
<proteinExistence type="predicted"/>
<protein>
    <recommendedName>
        <fullName evidence="3">Late embryogenesis abundant protein LEA-2 subgroup domain-containing protein</fullName>
    </recommendedName>
</protein>
<dbReference type="OMA" id="GYLAIQY"/>
<gene>
    <name evidence="1" type="ORF">HA331_08925</name>
</gene>
<dbReference type="AlphaFoldDB" id="A0A832T3F6"/>
<comment type="caution">
    <text evidence="1">The sequence shown here is derived from an EMBL/GenBank/DDBJ whole genome shotgun (WGS) entry which is preliminary data.</text>
</comment>
<organism evidence="1 2">
    <name type="scientific">Pyrococcus horikoshii</name>
    <dbReference type="NCBI Taxonomy" id="53953"/>
    <lineage>
        <taxon>Archaea</taxon>
        <taxon>Methanobacteriati</taxon>
        <taxon>Methanobacteriota</taxon>
        <taxon>Thermococci</taxon>
        <taxon>Thermococcales</taxon>
        <taxon>Thermococcaceae</taxon>
        <taxon>Pyrococcus</taxon>
    </lineage>
</organism>
<dbReference type="EMBL" id="DUJN01000008">
    <property type="protein sequence ID" value="HII61840.1"/>
    <property type="molecule type" value="Genomic_DNA"/>
</dbReference>
<reference evidence="1" key="1">
    <citation type="journal article" date="2020" name="bioRxiv">
        <title>A rank-normalized archaeal taxonomy based on genome phylogeny resolves widespread incomplete and uneven classifications.</title>
        <authorList>
            <person name="Rinke C."/>
            <person name="Chuvochina M."/>
            <person name="Mussig A.J."/>
            <person name="Chaumeil P.-A."/>
            <person name="Waite D.W."/>
            <person name="Whitman W.B."/>
            <person name="Parks D.H."/>
            <person name="Hugenholtz P."/>
        </authorList>
    </citation>
    <scope>NUCLEOTIDE SEQUENCE</scope>
    <source>
        <strain evidence="1">UBA8834</strain>
    </source>
</reference>